<dbReference type="EC" id="3.2.2.27" evidence="4 9"/>
<dbReference type="Proteomes" id="UP000267342">
    <property type="component" value="Chromosome"/>
</dbReference>
<evidence type="ECO:0000256" key="9">
    <source>
        <dbReference type="HAMAP-Rule" id="MF_00148"/>
    </source>
</evidence>
<keyword evidence="6 9" id="KW-0227">DNA damage</keyword>
<dbReference type="FunFam" id="3.40.470.10:FF:000001">
    <property type="entry name" value="Uracil-DNA glycosylase"/>
    <property type="match status" value="1"/>
</dbReference>
<sequence>MTTSVLPDDWNAELGQEFEAPYMQKLKAFLRTRKDAHRVIYPHSSNWFRAFQLTPLEQVKVVILGQDPYHGPGQAHGLCFSVRPGVATPPSLVNIYKELATDDVPFQPVNHGFLESWAQQGIMMLNSVLTVEQGQAGSHRNQGWETFTDRAIEVINRRCPHVVFLLWGSYAQKKAAFVDRQRHLVLHAPHPSPLAAHRGFFGCRHFSQANQFLVAKGMAPIEWQLPSHVEPMAH</sequence>
<dbReference type="STRING" id="1123510.GCA_000620025_01026"/>
<dbReference type="OrthoDB" id="9804372at2"/>
<dbReference type="RefSeq" id="WP_038279431.1">
    <property type="nucleotide sequence ID" value="NZ_AP018933.1"/>
</dbReference>
<keyword evidence="9" id="KW-0963">Cytoplasm</keyword>
<dbReference type="SMART" id="SM00987">
    <property type="entry name" value="UreE_C"/>
    <property type="match status" value="1"/>
</dbReference>
<evidence type="ECO:0000256" key="6">
    <source>
        <dbReference type="ARBA" id="ARBA00022763"/>
    </source>
</evidence>
<evidence type="ECO:0000256" key="4">
    <source>
        <dbReference type="ARBA" id="ARBA00012030"/>
    </source>
</evidence>
<dbReference type="NCBIfam" id="NF003592">
    <property type="entry name" value="PRK05254.1-5"/>
    <property type="match status" value="1"/>
</dbReference>
<dbReference type="AlphaFoldDB" id="A0A348HDQ9"/>
<dbReference type="GO" id="GO:0097510">
    <property type="term" value="P:base-excision repair, AP site formation via deaminated base removal"/>
    <property type="evidence" value="ECO:0007669"/>
    <property type="project" value="TreeGrafter"/>
</dbReference>
<evidence type="ECO:0000256" key="5">
    <source>
        <dbReference type="ARBA" id="ARBA00018429"/>
    </source>
</evidence>
<dbReference type="PANTHER" id="PTHR11264">
    <property type="entry name" value="URACIL-DNA GLYCOSYLASE"/>
    <property type="match status" value="1"/>
</dbReference>
<dbReference type="HAMAP" id="MF_00148">
    <property type="entry name" value="UDG"/>
    <property type="match status" value="1"/>
</dbReference>
<feature type="domain" description="Uracil-DNA glycosylase-like" evidence="12">
    <location>
        <begin position="52"/>
        <end position="213"/>
    </location>
</feature>
<evidence type="ECO:0000256" key="8">
    <source>
        <dbReference type="ARBA" id="ARBA00023204"/>
    </source>
</evidence>
<dbReference type="InterPro" id="IPR036895">
    <property type="entry name" value="Uracil-DNA_glycosylase-like_sf"/>
</dbReference>
<dbReference type="PANTHER" id="PTHR11264:SF0">
    <property type="entry name" value="URACIL-DNA GLYCOSYLASE"/>
    <property type="match status" value="1"/>
</dbReference>
<feature type="active site" description="Proton acceptor" evidence="9 10">
    <location>
        <position position="67"/>
    </location>
</feature>
<dbReference type="SUPFAM" id="SSF52141">
    <property type="entry name" value="Uracil-DNA glycosylase-like"/>
    <property type="match status" value="1"/>
</dbReference>
<gene>
    <name evidence="9" type="primary">ung</name>
    <name evidence="13" type="ORF">ZBT109_0994</name>
</gene>
<dbReference type="PROSITE" id="PS00130">
    <property type="entry name" value="U_DNA_GLYCOSYLASE"/>
    <property type="match status" value="1"/>
</dbReference>
<dbReference type="InterPro" id="IPR018085">
    <property type="entry name" value="Ura-DNA_Glyclase_AS"/>
</dbReference>
<dbReference type="CDD" id="cd10027">
    <property type="entry name" value="UDG-F1-like"/>
    <property type="match status" value="1"/>
</dbReference>
<keyword evidence="8 9" id="KW-0234">DNA repair</keyword>
<dbReference type="SMART" id="SM00986">
    <property type="entry name" value="UDG"/>
    <property type="match status" value="1"/>
</dbReference>
<dbReference type="Pfam" id="PF03167">
    <property type="entry name" value="UDG"/>
    <property type="match status" value="1"/>
</dbReference>
<evidence type="ECO:0000313" key="14">
    <source>
        <dbReference type="Proteomes" id="UP000267342"/>
    </source>
</evidence>
<evidence type="ECO:0000259" key="12">
    <source>
        <dbReference type="SMART" id="SM00986"/>
    </source>
</evidence>
<dbReference type="Gene3D" id="3.40.470.10">
    <property type="entry name" value="Uracil-DNA glycosylase-like domain"/>
    <property type="match status" value="1"/>
</dbReference>
<proteinExistence type="inferred from homology"/>
<evidence type="ECO:0000256" key="2">
    <source>
        <dbReference type="ARBA" id="ARBA00002631"/>
    </source>
</evidence>
<dbReference type="GO" id="GO:0004844">
    <property type="term" value="F:uracil DNA N-glycosylase activity"/>
    <property type="evidence" value="ECO:0007669"/>
    <property type="project" value="UniProtKB-UniRule"/>
</dbReference>
<dbReference type="KEGG" id="zpl:ZBT109_0994"/>
<comment type="subcellular location">
    <subcellularLocation>
        <location evidence="9">Cytoplasm</location>
    </subcellularLocation>
</comment>
<evidence type="ECO:0000256" key="1">
    <source>
        <dbReference type="ARBA" id="ARBA00001400"/>
    </source>
</evidence>
<evidence type="ECO:0000256" key="10">
    <source>
        <dbReference type="PROSITE-ProRule" id="PRU10072"/>
    </source>
</evidence>
<evidence type="ECO:0000256" key="7">
    <source>
        <dbReference type="ARBA" id="ARBA00022801"/>
    </source>
</evidence>
<name>A0A348HDQ9_9GAMM</name>
<dbReference type="GO" id="GO:0005737">
    <property type="term" value="C:cytoplasm"/>
    <property type="evidence" value="ECO:0007669"/>
    <property type="project" value="UniProtKB-SubCell"/>
</dbReference>
<evidence type="ECO:0000313" key="13">
    <source>
        <dbReference type="EMBL" id="BBG29761.1"/>
    </source>
</evidence>
<evidence type="ECO:0000256" key="3">
    <source>
        <dbReference type="ARBA" id="ARBA00008184"/>
    </source>
</evidence>
<dbReference type="InterPro" id="IPR005122">
    <property type="entry name" value="Uracil-DNA_glycosylase-like"/>
</dbReference>
<protein>
    <recommendedName>
        <fullName evidence="5 9">Uracil-DNA glycosylase</fullName>
        <shortName evidence="9">UDG</shortName>
        <ecNumber evidence="4 9">3.2.2.27</ecNumber>
    </recommendedName>
</protein>
<comment type="similarity">
    <text evidence="3 9 11">Belongs to the uracil-DNA glycosylase (UDG) superfamily. UNG family.</text>
</comment>
<comment type="catalytic activity">
    <reaction evidence="1 9 11">
        <text>Hydrolyzes single-stranded DNA or mismatched double-stranded DNA and polynucleotides, releasing free uracil.</text>
        <dbReference type="EC" id="3.2.2.27"/>
    </reaction>
</comment>
<dbReference type="InterPro" id="IPR002043">
    <property type="entry name" value="UDG_fam1"/>
</dbReference>
<dbReference type="EMBL" id="AP018933">
    <property type="protein sequence ID" value="BBG29761.1"/>
    <property type="molecule type" value="Genomic_DNA"/>
</dbReference>
<accession>A0A348HDQ9</accession>
<dbReference type="NCBIfam" id="TIGR00628">
    <property type="entry name" value="ung"/>
    <property type="match status" value="1"/>
</dbReference>
<dbReference type="NCBIfam" id="NF003589">
    <property type="entry name" value="PRK05254.1-2"/>
    <property type="match status" value="1"/>
</dbReference>
<dbReference type="NCBIfam" id="NF003588">
    <property type="entry name" value="PRK05254.1-1"/>
    <property type="match status" value="1"/>
</dbReference>
<keyword evidence="7 9" id="KW-0378">Hydrolase</keyword>
<keyword evidence="14" id="KW-1185">Reference proteome</keyword>
<reference evidence="13 14" key="1">
    <citation type="submission" date="2018-09" db="EMBL/GenBank/DDBJ databases">
        <title>Zymobacter palmae IAM14233 (=T109) whole genome analysis.</title>
        <authorList>
            <person name="Yanase H."/>
        </authorList>
    </citation>
    <scope>NUCLEOTIDE SEQUENCE [LARGE SCALE GENOMIC DNA]</scope>
    <source>
        <strain evidence="13 14">IAM14233</strain>
    </source>
</reference>
<dbReference type="NCBIfam" id="NF003591">
    <property type="entry name" value="PRK05254.1-4"/>
    <property type="match status" value="1"/>
</dbReference>
<evidence type="ECO:0000256" key="11">
    <source>
        <dbReference type="RuleBase" id="RU003780"/>
    </source>
</evidence>
<organism evidence="13 14">
    <name type="scientific">Zymobacter palmae</name>
    <dbReference type="NCBI Taxonomy" id="33074"/>
    <lineage>
        <taxon>Bacteria</taxon>
        <taxon>Pseudomonadati</taxon>
        <taxon>Pseudomonadota</taxon>
        <taxon>Gammaproteobacteria</taxon>
        <taxon>Oceanospirillales</taxon>
        <taxon>Halomonadaceae</taxon>
        <taxon>Zymobacter group</taxon>
        <taxon>Zymobacter</taxon>
    </lineage>
</organism>
<comment type="function">
    <text evidence="2 9 11">Excises uracil residues from the DNA which can arise as a result of misincorporation of dUMP residues by DNA polymerase or due to deamination of cytosine.</text>
</comment>